<dbReference type="EMBL" id="KK198760">
    <property type="protein sequence ID" value="KCW62064.1"/>
    <property type="molecule type" value="Genomic_DNA"/>
</dbReference>
<dbReference type="InParanoid" id="A0A059B7R6"/>
<dbReference type="CDD" id="cd16461">
    <property type="entry name" value="RING-H2_EL5-like"/>
    <property type="match status" value="1"/>
</dbReference>
<evidence type="ECO:0000256" key="14">
    <source>
        <dbReference type="PROSITE-ProRule" id="PRU00175"/>
    </source>
</evidence>
<evidence type="ECO:0000256" key="2">
    <source>
        <dbReference type="ARBA" id="ARBA00004167"/>
    </source>
</evidence>
<evidence type="ECO:0000256" key="6">
    <source>
        <dbReference type="ARBA" id="ARBA00022692"/>
    </source>
</evidence>
<dbReference type="SUPFAM" id="SSF57850">
    <property type="entry name" value="RING/U-box"/>
    <property type="match status" value="1"/>
</dbReference>
<dbReference type="OMA" id="DEDELHW"/>
<feature type="chain" id="PRO_5001567977" description="RING-type E3 ubiquitin transferase" evidence="16">
    <location>
        <begin position="29"/>
        <end position="186"/>
    </location>
</feature>
<dbReference type="GO" id="GO:0016020">
    <property type="term" value="C:membrane"/>
    <property type="evidence" value="ECO:0007669"/>
    <property type="project" value="UniProtKB-SubCell"/>
</dbReference>
<keyword evidence="8 14" id="KW-0863">Zinc-finger</keyword>
<comment type="pathway">
    <text evidence="3">Protein modification; protein ubiquitination.</text>
</comment>
<feature type="domain" description="RING-type" evidence="17">
    <location>
        <begin position="138"/>
        <end position="180"/>
    </location>
</feature>
<keyword evidence="16" id="KW-0732">Signal</keyword>
<dbReference type="InterPro" id="IPR053238">
    <property type="entry name" value="RING-H2_zinc_finger"/>
</dbReference>
<evidence type="ECO:0000256" key="10">
    <source>
        <dbReference type="ARBA" id="ARBA00022833"/>
    </source>
</evidence>
<dbReference type="InterPro" id="IPR001841">
    <property type="entry name" value="Znf_RING"/>
</dbReference>
<keyword evidence="5" id="KW-0808">Transferase</keyword>
<evidence type="ECO:0000259" key="17">
    <source>
        <dbReference type="PROSITE" id="PS50089"/>
    </source>
</evidence>
<dbReference type="PROSITE" id="PS50089">
    <property type="entry name" value="ZF_RING_2"/>
    <property type="match status" value="1"/>
</dbReference>
<dbReference type="GO" id="GO:0061630">
    <property type="term" value="F:ubiquitin protein ligase activity"/>
    <property type="evidence" value="ECO:0007669"/>
    <property type="project" value="UniProtKB-EC"/>
</dbReference>
<evidence type="ECO:0000256" key="8">
    <source>
        <dbReference type="ARBA" id="ARBA00022771"/>
    </source>
</evidence>
<dbReference type="SMART" id="SM00184">
    <property type="entry name" value="RING"/>
    <property type="match status" value="1"/>
</dbReference>
<reference evidence="18" key="1">
    <citation type="submission" date="2013-07" db="EMBL/GenBank/DDBJ databases">
        <title>The genome of Eucalyptus grandis.</title>
        <authorList>
            <person name="Schmutz J."/>
            <person name="Hayes R."/>
            <person name="Myburg A."/>
            <person name="Tuskan G."/>
            <person name="Grattapaglia D."/>
            <person name="Rokhsar D.S."/>
        </authorList>
    </citation>
    <scope>NUCLEOTIDE SEQUENCE</scope>
    <source>
        <tissue evidence="18">Leaf extractions</tissue>
    </source>
</reference>
<evidence type="ECO:0000256" key="3">
    <source>
        <dbReference type="ARBA" id="ARBA00004906"/>
    </source>
</evidence>
<evidence type="ECO:0000256" key="15">
    <source>
        <dbReference type="SAM" id="Phobius"/>
    </source>
</evidence>
<proteinExistence type="inferred from homology"/>
<dbReference type="FunFam" id="3.30.40.10:FF:000187">
    <property type="entry name" value="E3 ubiquitin-protein ligase ATL6"/>
    <property type="match status" value="1"/>
</dbReference>
<gene>
    <name evidence="18" type="ORF">EUGRSUZ_H04734</name>
</gene>
<evidence type="ECO:0000256" key="5">
    <source>
        <dbReference type="ARBA" id="ARBA00022679"/>
    </source>
</evidence>
<dbReference type="AlphaFoldDB" id="A0A059B7R6"/>
<keyword evidence="6 15" id="KW-0812">Transmembrane</keyword>
<dbReference type="PANTHER" id="PTHR14155">
    <property type="entry name" value="RING FINGER DOMAIN-CONTAINING"/>
    <property type="match status" value="1"/>
</dbReference>
<comment type="similarity">
    <text evidence="13">Belongs to the RING-type zinc finger family. ATL subfamily.</text>
</comment>
<keyword evidence="12 15" id="KW-0472">Membrane</keyword>
<evidence type="ECO:0000256" key="9">
    <source>
        <dbReference type="ARBA" id="ARBA00022786"/>
    </source>
</evidence>
<name>A0A059B7R6_EUCGR</name>
<dbReference type="Gene3D" id="3.30.40.10">
    <property type="entry name" value="Zinc/RING finger domain, C3HC4 (zinc finger)"/>
    <property type="match status" value="1"/>
</dbReference>
<dbReference type="EC" id="2.3.2.27" evidence="4"/>
<dbReference type="Pfam" id="PF13639">
    <property type="entry name" value="zf-RING_2"/>
    <property type="match status" value="1"/>
</dbReference>
<comment type="catalytic activity">
    <reaction evidence="1">
        <text>S-ubiquitinyl-[E2 ubiquitin-conjugating enzyme]-L-cysteine + [acceptor protein]-L-lysine = [E2 ubiquitin-conjugating enzyme]-L-cysteine + N(6)-ubiquitinyl-[acceptor protein]-L-lysine.</text>
        <dbReference type="EC" id="2.3.2.27"/>
    </reaction>
</comment>
<comment type="subcellular location">
    <subcellularLocation>
        <location evidence="2">Membrane</location>
        <topology evidence="2">Single-pass membrane protein</topology>
    </subcellularLocation>
</comment>
<keyword evidence="11 15" id="KW-1133">Transmembrane helix</keyword>
<dbReference type="KEGG" id="egr:104415753"/>
<dbReference type="OrthoDB" id="8062037at2759"/>
<evidence type="ECO:0000256" key="12">
    <source>
        <dbReference type="ARBA" id="ARBA00023136"/>
    </source>
</evidence>
<keyword evidence="9" id="KW-0833">Ubl conjugation pathway</keyword>
<evidence type="ECO:0000313" key="18">
    <source>
        <dbReference type="EMBL" id="KCW62064.1"/>
    </source>
</evidence>
<keyword evidence="7" id="KW-0479">Metal-binding</keyword>
<feature type="transmembrane region" description="Helical" evidence="15">
    <location>
        <begin position="48"/>
        <end position="69"/>
    </location>
</feature>
<dbReference type="InterPro" id="IPR013083">
    <property type="entry name" value="Znf_RING/FYVE/PHD"/>
</dbReference>
<accession>A0A059B7R6</accession>
<dbReference type="PANTHER" id="PTHR14155:SF614">
    <property type="entry name" value="OS08G0484200 PROTEIN"/>
    <property type="match status" value="1"/>
</dbReference>
<evidence type="ECO:0000256" key="11">
    <source>
        <dbReference type="ARBA" id="ARBA00022989"/>
    </source>
</evidence>
<keyword evidence="10" id="KW-0862">Zinc</keyword>
<evidence type="ECO:0000256" key="16">
    <source>
        <dbReference type="SAM" id="SignalP"/>
    </source>
</evidence>
<evidence type="ECO:0000256" key="1">
    <source>
        <dbReference type="ARBA" id="ARBA00000900"/>
    </source>
</evidence>
<dbReference type="Gramene" id="KCW62064">
    <property type="protein sequence ID" value="KCW62064"/>
    <property type="gene ID" value="EUGRSUZ_H04734"/>
</dbReference>
<feature type="signal peptide" evidence="16">
    <location>
        <begin position="1"/>
        <end position="28"/>
    </location>
</feature>
<dbReference type="GO" id="GO:0008270">
    <property type="term" value="F:zinc ion binding"/>
    <property type="evidence" value="ECO:0007669"/>
    <property type="project" value="UniProtKB-KW"/>
</dbReference>
<evidence type="ECO:0000256" key="7">
    <source>
        <dbReference type="ARBA" id="ARBA00022723"/>
    </source>
</evidence>
<evidence type="ECO:0000256" key="13">
    <source>
        <dbReference type="ARBA" id="ARBA00024209"/>
    </source>
</evidence>
<evidence type="ECO:0000256" key="4">
    <source>
        <dbReference type="ARBA" id="ARBA00012483"/>
    </source>
</evidence>
<organism evidence="18">
    <name type="scientific">Eucalyptus grandis</name>
    <name type="common">Flooded gum</name>
    <dbReference type="NCBI Taxonomy" id="71139"/>
    <lineage>
        <taxon>Eukaryota</taxon>
        <taxon>Viridiplantae</taxon>
        <taxon>Streptophyta</taxon>
        <taxon>Embryophyta</taxon>
        <taxon>Tracheophyta</taxon>
        <taxon>Spermatophyta</taxon>
        <taxon>Magnoliopsida</taxon>
        <taxon>eudicotyledons</taxon>
        <taxon>Gunneridae</taxon>
        <taxon>Pentapetalae</taxon>
        <taxon>rosids</taxon>
        <taxon>malvids</taxon>
        <taxon>Myrtales</taxon>
        <taxon>Myrtaceae</taxon>
        <taxon>Myrtoideae</taxon>
        <taxon>Eucalypteae</taxon>
        <taxon>Eucalyptus</taxon>
    </lineage>
</organism>
<dbReference type="eggNOG" id="KOG0800">
    <property type="taxonomic scope" value="Eukaryota"/>
</dbReference>
<protein>
    <recommendedName>
        <fullName evidence="4">RING-type E3 ubiquitin transferase</fullName>
        <ecNumber evidence="4">2.3.2.27</ecNumber>
    </recommendedName>
</protein>
<sequence length="186" mass="19909">MCMRLRINGNVITVVSLVFSSVHGGAAAQHDTGPSPNPLASSHRLSPAAALVFVLLVLFFLAIGFSSVYIRWCSNSPQPPLPAAAIVALAPRFSSAAGAALLLPSRRPGLDPHLLEVLPTFAYGEAKGREDWIGGAECAVCLSEFDEPDTLRLLPWCGHAFHVQCIDKWLAKHVECPVCRSTVAIE</sequence>